<evidence type="ECO:0000256" key="2">
    <source>
        <dbReference type="ARBA" id="ARBA00008664"/>
    </source>
</evidence>
<evidence type="ECO:0000256" key="1">
    <source>
        <dbReference type="ARBA" id="ARBA00000798"/>
    </source>
</evidence>
<dbReference type="EC" id="3.1.4.4" evidence="3"/>
<keyword evidence="5" id="KW-0442">Lipid degradation</keyword>
<evidence type="ECO:0000259" key="7">
    <source>
        <dbReference type="PROSITE" id="PS50035"/>
    </source>
</evidence>
<dbReference type="PROSITE" id="PS50222">
    <property type="entry name" value="EF_HAND_2"/>
    <property type="match status" value="1"/>
</dbReference>
<organism evidence="9 10">
    <name type="scientific">Thermocoleostomius sinensis A174</name>
    <dbReference type="NCBI Taxonomy" id="2016057"/>
    <lineage>
        <taxon>Bacteria</taxon>
        <taxon>Bacillati</taxon>
        <taxon>Cyanobacteriota</taxon>
        <taxon>Cyanophyceae</taxon>
        <taxon>Oculatellales</taxon>
        <taxon>Oculatellaceae</taxon>
        <taxon>Thermocoleostomius</taxon>
    </lineage>
</organism>
<dbReference type="PROSITE" id="PS50035">
    <property type="entry name" value="PLD"/>
    <property type="match status" value="2"/>
</dbReference>
<dbReference type="EMBL" id="CP113797">
    <property type="protein sequence ID" value="WAL61774.1"/>
    <property type="molecule type" value="Genomic_DNA"/>
</dbReference>
<dbReference type="Proteomes" id="UP001163152">
    <property type="component" value="Chromosome"/>
</dbReference>
<dbReference type="InterPro" id="IPR001736">
    <property type="entry name" value="PLipase_D/transphosphatidylase"/>
</dbReference>
<evidence type="ECO:0000259" key="8">
    <source>
        <dbReference type="PROSITE" id="PS50222"/>
    </source>
</evidence>
<dbReference type="GO" id="GO:0004630">
    <property type="term" value="F:phospholipase D activity"/>
    <property type="evidence" value="ECO:0007669"/>
    <property type="project" value="UniProtKB-EC"/>
</dbReference>
<gene>
    <name evidence="9" type="ORF">OXH18_07270</name>
</gene>
<dbReference type="GO" id="GO:0016891">
    <property type="term" value="F:RNA endonuclease activity producing 5'-phosphomonoesters, hydrolytic mechanism"/>
    <property type="evidence" value="ECO:0007669"/>
    <property type="project" value="TreeGrafter"/>
</dbReference>
<evidence type="ECO:0000313" key="10">
    <source>
        <dbReference type="Proteomes" id="UP001163152"/>
    </source>
</evidence>
<dbReference type="CDD" id="cd09116">
    <property type="entry name" value="PLDc_Nuc_like"/>
    <property type="match status" value="1"/>
</dbReference>
<keyword evidence="4" id="KW-0378">Hydrolase</keyword>
<evidence type="ECO:0000313" key="9">
    <source>
        <dbReference type="EMBL" id="WAL61774.1"/>
    </source>
</evidence>
<evidence type="ECO:0000256" key="5">
    <source>
        <dbReference type="ARBA" id="ARBA00022963"/>
    </source>
</evidence>
<dbReference type="PANTHER" id="PTHR43856">
    <property type="entry name" value="CARDIOLIPIN HYDROLASE"/>
    <property type="match status" value="1"/>
</dbReference>
<sequence>MRLRSSTWFCLAALFLLGVLLFLGLTFLHKAPAIHSSLPRLPQDPLIEAYFNQAQTATYIDPYRRRQRSGDNLEQLIIEAINSAQASIDVAAHELNVPGIAHALKTKHQAGVRVRVIIENTYSRPLSKFSVADVNQLDERARKKYNEFVQLVDRDGNGQLSAREIAENDTLVVLQSAGVPLIDDTADGSKGSDLMHHKFVVIDNTVVIVGSANFTLSDIHGDFAAIDSRGNANHLLKITSPDLASIFTEEFNEMWGDGVGGRTDSKFGLQKSYRSPQTITLSPNSTITIQFSPTSMRQPWQQSVNGLIAKTLARADRTIDLMLFVFSEQQLSDVLQTNHQRGVRIRALVDRGFAFRDYSELLDLTGIALMNNRCRYEENNRPWNRPIATVGTPNLPDGDLLHHKVGIVDGKTVITGSQNWSDAANRGNDENLLVIENKTVAAHFEREFDRLYQNASLGVPSSVQAKIRQQQSRC</sequence>
<name>A0A9E9C8U1_9CYAN</name>
<dbReference type="KEGG" id="tsin:OXH18_07270"/>
<accession>A0A9E9C8U1</accession>
<feature type="domain" description="EF-hand" evidence="8">
    <location>
        <begin position="140"/>
        <end position="175"/>
    </location>
</feature>
<dbReference type="RefSeq" id="WP_268611816.1">
    <property type="nucleotide sequence ID" value="NZ_CP113797.1"/>
</dbReference>
<dbReference type="Gene3D" id="3.30.870.10">
    <property type="entry name" value="Endonuclease Chain A"/>
    <property type="match status" value="2"/>
</dbReference>
<dbReference type="InterPro" id="IPR051406">
    <property type="entry name" value="PLD_domain"/>
</dbReference>
<dbReference type="GO" id="GO:0005509">
    <property type="term" value="F:calcium ion binding"/>
    <property type="evidence" value="ECO:0007669"/>
    <property type="project" value="InterPro"/>
</dbReference>
<dbReference type="SMART" id="SM00155">
    <property type="entry name" value="PLDc"/>
    <property type="match status" value="2"/>
</dbReference>
<proteinExistence type="inferred from homology"/>
<keyword evidence="10" id="KW-1185">Reference proteome</keyword>
<evidence type="ECO:0000256" key="6">
    <source>
        <dbReference type="ARBA" id="ARBA00023098"/>
    </source>
</evidence>
<dbReference type="PROSITE" id="PS00018">
    <property type="entry name" value="EF_HAND_1"/>
    <property type="match status" value="1"/>
</dbReference>
<dbReference type="Pfam" id="PF13091">
    <property type="entry name" value="PLDc_2"/>
    <property type="match status" value="2"/>
</dbReference>
<reference evidence="9" key="1">
    <citation type="submission" date="2022-12" db="EMBL/GenBank/DDBJ databases">
        <title>Polyphasic identification of a Novel Hot-Spring Cyanobacterium Ocullathermofonsia sinensis gen nov. sp. nov. and Genomic Insights on its Adaptations to the Thermal Habitat.</title>
        <authorList>
            <person name="Daroch M."/>
            <person name="Tang J."/>
            <person name="Jiang Y."/>
        </authorList>
    </citation>
    <scope>NUCLEOTIDE SEQUENCE</scope>
    <source>
        <strain evidence="9">PKUAC-SCTA174</strain>
    </source>
</reference>
<evidence type="ECO:0000256" key="4">
    <source>
        <dbReference type="ARBA" id="ARBA00022801"/>
    </source>
</evidence>
<dbReference type="AlphaFoldDB" id="A0A9E9C8U1"/>
<protein>
    <recommendedName>
        <fullName evidence="3">phospholipase D</fullName>
        <ecNumber evidence="3">3.1.4.4</ecNumber>
    </recommendedName>
</protein>
<comment type="similarity">
    <text evidence="2">Belongs to the phospholipase D family.</text>
</comment>
<dbReference type="InterPro" id="IPR018247">
    <property type="entry name" value="EF_Hand_1_Ca_BS"/>
</dbReference>
<keyword evidence="6" id="KW-0443">Lipid metabolism</keyword>
<feature type="domain" description="PLD phosphodiesterase" evidence="7">
    <location>
        <begin position="397"/>
        <end position="424"/>
    </location>
</feature>
<evidence type="ECO:0000256" key="3">
    <source>
        <dbReference type="ARBA" id="ARBA00012027"/>
    </source>
</evidence>
<comment type="catalytic activity">
    <reaction evidence="1">
        <text>a 1,2-diacyl-sn-glycero-3-phosphocholine + H2O = a 1,2-diacyl-sn-glycero-3-phosphate + choline + H(+)</text>
        <dbReference type="Rhea" id="RHEA:14445"/>
        <dbReference type="ChEBI" id="CHEBI:15354"/>
        <dbReference type="ChEBI" id="CHEBI:15377"/>
        <dbReference type="ChEBI" id="CHEBI:15378"/>
        <dbReference type="ChEBI" id="CHEBI:57643"/>
        <dbReference type="ChEBI" id="CHEBI:58608"/>
        <dbReference type="EC" id="3.1.4.4"/>
    </reaction>
</comment>
<dbReference type="CDD" id="cd09173">
    <property type="entry name" value="PLDc_Nuc_like_unchar1_2"/>
    <property type="match status" value="1"/>
</dbReference>
<dbReference type="GO" id="GO:0006793">
    <property type="term" value="P:phosphorus metabolic process"/>
    <property type="evidence" value="ECO:0007669"/>
    <property type="project" value="UniProtKB-ARBA"/>
</dbReference>
<dbReference type="SUPFAM" id="SSF56024">
    <property type="entry name" value="Phospholipase D/nuclease"/>
    <property type="match status" value="2"/>
</dbReference>
<dbReference type="GO" id="GO:0016042">
    <property type="term" value="P:lipid catabolic process"/>
    <property type="evidence" value="ECO:0007669"/>
    <property type="project" value="UniProtKB-KW"/>
</dbReference>
<dbReference type="InterPro" id="IPR025202">
    <property type="entry name" value="PLD-like_dom"/>
</dbReference>
<dbReference type="PANTHER" id="PTHR43856:SF1">
    <property type="entry name" value="MITOCHONDRIAL CARDIOLIPIN HYDROLASE"/>
    <property type="match status" value="1"/>
</dbReference>
<feature type="domain" description="PLD phosphodiesterase" evidence="7">
    <location>
        <begin position="191"/>
        <end position="218"/>
    </location>
</feature>
<dbReference type="InterPro" id="IPR002048">
    <property type="entry name" value="EF_hand_dom"/>
</dbReference>